<comment type="similarity">
    <text evidence="1 6">Belongs to the bacterial ribosomal protein bS6 family.</text>
</comment>
<evidence type="ECO:0000313" key="9">
    <source>
        <dbReference type="Proteomes" id="UP000316238"/>
    </source>
</evidence>
<dbReference type="InterPro" id="IPR035980">
    <property type="entry name" value="Ribosomal_bS6_sf"/>
</dbReference>
<keyword evidence="2 6" id="KW-0689">Ribosomal protein</keyword>
<organism evidence="8 9">
    <name type="scientific">Candidatus Electronema aureum</name>
    <dbReference type="NCBI Taxonomy" id="2005002"/>
    <lineage>
        <taxon>Bacteria</taxon>
        <taxon>Pseudomonadati</taxon>
        <taxon>Thermodesulfobacteriota</taxon>
        <taxon>Desulfobulbia</taxon>
        <taxon>Desulfobulbales</taxon>
        <taxon>Desulfobulbaceae</taxon>
        <taxon>Candidatus Electronema</taxon>
    </lineage>
</organism>
<dbReference type="Pfam" id="PF01250">
    <property type="entry name" value="Ribosomal_S6"/>
    <property type="match status" value="1"/>
</dbReference>
<dbReference type="GO" id="GO:0006412">
    <property type="term" value="P:translation"/>
    <property type="evidence" value="ECO:0007669"/>
    <property type="project" value="UniProtKB-UniRule"/>
</dbReference>
<dbReference type="InterPro" id="IPR000529">
    <property type="entry name" value="Ribosomal_bS6"/>
</dbReference>
<dbReference type="EMBL" id="NQJD01000014">
    <property type="protein sequence ID" value="TAA74947.1"/>
    <property type="molecule type" value="Genomic_DNA"/>
</dbReference>
<dbReference type="InterPro" id="IPR020814">
    <property type="entry name" value="Ribosomal_S6_plastid/chlpt"/>
</dbReference>
<feature type="region of interest" description="Disordered" evidence="7">
    <location>
        <begin position="120"/>
        <end position="143"/>
    </location>
</feature>
<comment type="caution">
    <text evidence="8">The sequence shown here is derived from an EMBL/GenBank/DDBJ whole genome shotgun (WGS) entry which is preliminary data.</text>
</comment>
<evidence type="ECO:0000256" key="7">
    <source>
        <dbReference type="SAM" id="MobiDB-lite"/>
    </source>
</evidence>
<dbReference type="Gene3D" id="3.30.70.60">
    <property type="match status" value="1"/>
</dbReference>
<accession>A0A521G1P9</accession>
<dbReference type="CDD" id="cd00473">
    <property type="entry name" value="bS6"/>
    <property type="match status" value="1"/>
</dbReference>
<evidence type="ECO:0000256" key="5">
    <source>
        <dbReference type="ARBA" id="ARBA00035294"/>
    </source>
</evidence>
<dbReference type="GO" id="GO:0070181">
    <property type="term" value="F:small ribosomal subunit rRNA binding"/>
    <property type="evidence" value="ECO:0007669"/>
    <property type="project" value="TreeGrafter"/>
</dbReference>
<comment type="function">
    <text evidence="4 6">Binds together with bS18 to 16S ribosomal RNA.</text>
</comment>
<keyword evidence="6" id="KW-0694">RNA-binding</keyword>
<protein>
    <recommendedName>
        <fullName evidence="5 6">Small ribosomal subunit protein bS6</fullName>
    </recommendedName>
</protein>
<dbReference type="GO" id="GO:0005840">
    <property type="term" value="C:ribosome"/>
    <property type="evidence" value="ECO:0007669"/>
    <property type="project" value="UniProtKB-KW"/>
</dbReference>
<dbReference type="AlphaFoldDB" id="A0A521G1P9"/>
<feature type="compositionally biased region" description="Acidic residues" evidence="7">
    <location>
        <begin position="126"/>
        <end position="143"/>
    </location>
</feature>
<evidence type="ECO:0000256" key="4">
    <source>
        <dbReference type="ARBA" id="ARBA00035104"/>
    </source>
</evidence>
<dbReference type="NCBIfam" id="TIGR00166">
    <property type="entry name" value="S6"/>
    <property type="match status" value="1"/>
</dbReference>
<name>A0A521G1P9_9BACT</name>
<dbReference type="PANTHER" id="PTHR21011">
    <property type="entry name" value="MITOCHONDRIAL 28S RIBOSOMAL PROTEIN S6"/>
    <property type="match status" value="1"/>
</dbReference>
<evidence type="ECO:0000313" key="8">
    <source>
        <dbReference type="EMBL" id="TAA74947.1"/>
    </source>
</evidence>
<evidence type="ECO:0000256" key="3">
    <source>
        <dbReference type="ARBA" id="ARBA00023274"/>
    </source>
</evidence>
<dbReference type="GO" id="GO:0003735">
    <property type="term" value="F:structural constituent of ribosome"/>
    <property type="evidence" value="ECO:0007669"/>
    <property type="project" value="InterPro"/>
</dbReference>
<keyword evidence="3 6" id="KW-0687">Ribonucleoprotein</keyword>
<keyword evidence="6" id="KW-0699">rRNA-binding</keyword>
<dbReference type="GO" id="GO:0005737">
    <property type="term" value="C:cytoplasm"/>
    <property type="evidence" value="ECO:0007669"/>
    <property type="project" value="UniProtKB-ARBA"/>
</dbReference>
<dbReference type="GO" id="GO:1990904">
    <property type="term" value="C:ribonucleoprotein complex"/>
    <property type="evidence" value="ECO:0007669"/>
    <property type="project" value="UniProtKB-KW"/>
</dbReference>
<evidence type="ECO:0000256" key="1">
    <source>
        <dbReference type="ARBA" id="ARBA00009512"/>
    </source>
</evidence>
<evidence type="ECO:0000256" key="6">
    <source>
        <dbReference type="HAMAP-Rule" id="MF_00360"/>
    </source>
</evidence>
<reference evidence="8" key="1">
    <citation type="submission" date="2017-07" db="EMBL/GenBank/DDBJ databases">
        <title>The cable genome - Insights into the physiology and evolution of filamentous bacteria capable of sulfide oxidation via long distance electron transfer.</title>
        <authorList>
            <person name="Thorup C."/>
            <person name="Bjerg J.T."/>
            <person name="Schreiber L."/>
            <person name="Nielsen L.P."/>
            <person name="Kjeldsen K.U."/>
            <person name="Boesen T."/>
            <person name="Boggild A."/>
            <person name="Meysman F."/>
            <person name="Geelhoed J."/>
            <person name="Schramm A."/>
        </authorList>
    </citation>
    <scope>NUCLEOTIDE SEQUENCE [LARGE SCALE GENOMIC DNA]</scope>
    <source>
        <strain evidence="8">GS</strain>
    </source>
</reference>
<dbReference type="SUPFAM" id="SSF54995">
    <property type="entry name" value="Ribosomal protein S6"/>
    <property type="match status" value="1"/>
</dbReference>
<evidence type="ECO:0000256" key="2">
    <source>
        <dbReference type="ARBA" id="ARBA00022980"/>
    </source>
</evidence>
<dbReference type="PANTHER" id="PTHR21011:SF1">
    <property type="entry name" value="SMALL RIBOSOMAL SUBUNIT PROTEIN BS6M"/>
    <property type="match status" value="1"/>
</dbReference>
<gene>
    <name evidence="6" type="primary">rpsF</name>
    <name evidence="8" type="ORF">CDV28_11432</name>
</gene>
<proteinExistence type="inferred from homology"/>
<dbReference type="Proteomes" id="UP000316238">
    <property type="component" value="Unassembled WGS sequence"/>
</dbReference>
<keyword evidence="9" id="KW-1185">Reference proteome</keyword>
<dbReference type="InterPro" id="IPR014717">
    <property type="entry name" value="Transl_elong_EF1B/ribsomal_bS6"/>
</dbReference>
<dbReference type="HAMAP" id="MF_00360">
    <property type="entry name" value="Ribosomal_bS6"/>
    <property type="match status" value="1"/>
</dbReference>
<sequence length="143" mass="15825">MRHYEITWIMRPSLGDTQFTEIIDRTAAIITGDGGTVIDISRWGIKKLAYDIKKESQGYYVCMNCAAPATTVKELERIFRIDDRLLRYLTIKLAEEIDAAGIEQEKERIAALAAKAAEAAAGRENGDDEGGLVDMQDAADELA</sequence>